<dbReference type="Pfam" id="PF12937">
    <property type="entry name" value="F-box-like"/>
    <property type="match status" value="1"/>
</dbReference>
<dbReference type="SUPFAM" id="SSF81383">
    <property type="entry name" value="F-box domain"/>
    <property type="match status" value="1"/>
</dbReference>
<organism evidence="3">
    <name type="scientific">Thrips palmi</name>
    <name type="common">Melon thrips</name>
    <dbReference type="NCBI Taxonomy" id="161013"/>
    <lineage>
        <taxon>Eukaryota</taxon>
        <taxon>Metazoa</taxon>
        <taxon>Ecdysozoa</taxon>
        <taxon>Arthropoda</taxon>
        <taxon>Hexapoda</taxon>
        <taxon>Insecta</taxon>
        <taxon>Pterygota</taxon>
        <taxon>Neoptera</taxon>
        <taxon>Paraneoptera</taxon>
        <taxon>Thysanoptera</taxon>
        <taxon>Terebrantia</taxon>
        <taxon>Thripoidea</taxon>
        <taxon>Thripidae</taxon>
        <taxon>Thrips</taxon>
    </lineage>
</organism>
<dbReference type="SUPFAM" id="SSF52047">
    <property type="entry name" value="RNI-like"/>
    <property type="match status" value="1"/>
</dbReference>
<dbReference type="Proteomes" id="UP000515158">
    <property type="component" value="Unplaced"/>
</dbReference>
<protein>
    <submittedName>
        <fullName evidence="3">Uncharacterized protein LOC117649284 isoform X1</fullName>
    </submittedName>
</protein>
<dbReference type="KEGG" id="tpal:117649284"/>
<dbReference type="InterPro" id="IPR036047">
    <property type="entry name" value="F-box-like_dom_sf"/>
</dbReference>
<dbReference type="SMART" id="SM00256">
    <property type="entry name" value="FBOX"/>
    <property type="match status" value="1"/>
</dbReference>
<dbReference type="PROSITE" id="PS50181">
    <property type="entry name" value="FBOX"/>
    <property type="match status" value="1"/>
</dbReference>
<feature type="domain" description="F-box" evidence="1">
    <location>
        <begin position="42"/>
        <end position="88"/>
    </location>
</feature>
<accession>A0A6P8Z5R4</accession>
<dbReference type="AlphaFoldDB" id="A0A6P8Z5R4"/>
<dbReference type="InParanoid" id="A0A6P8Z5R4"/>
<keyword evidence="2" id="KW-1185">Reference proteome</keyword>
<evidence type="ECO:0000313" key="3">
    <source>
        <dbReference type="RefSeq" id="XP_034247783.1"/>
    </source>
</evidence>
<dbReference type="OrthoDB" id="8246423at2759"/>
<dbReference type="GeneID" id="117649284"/>
<evidence type="ECO:0000313" key="2">
    <source>
        <dbReference type="Proteomes" id="UP000515158"/>
    </source>
</evidence>
<evidence type="ECO:0000259" key="1">
    <source>
        <dbReference type="PROSITE" id="PS50181"/>
    </source>
</evidence>
<proteinExistence type="predicted"/>
<dbReference type="InterPro" id="IPR001810">
    <property type="entry name" value="F-box_dom"/>
</dbReference>
<sequence>MYSSALVLVRKRGGFLSGSSCRNFVLRRTSVAMDSEAMVEPEISLLSLPDDALLAVLAFLSPRELFACRVACRRLRDLCLHQHLWRAASVESEGVLRAALALAPCIGTIAKVPMEALEPLVSASACTVSGLELSVYGEKSVALALALLSRFSAVSSGLRLTKLTLHLSSCLPNATASLIFQALYAFNGLQDLTFDNDLDSAVLGELEVLPSLRKLILTSSSTGAFFNLMLRTHFATLEDVDISYLKTDVPWSSLASLSRLRSLTCYQGEGLSHLAALPIAHLDISIEEDDACAPGALEFLSKASHLRTVKLSATRNVIKAPLLALGKSLSAPTLESLDVNGDYDFRWAGVATMVTPVLVLSKFLSLKSLILTINNEPLPEDLLQAVSPTSSPCLTMLELHVKETLELWFNDSESETSLCLHEAVHGPFVLDLFVRNPRLHLRVVEWYRYYCKDCSWCWWGCHARLHREAVVSLSSHSLGAGCPLDCYQVIKSGGRPHAAG</sequence>
<reference evidence="3" key="1">
    <citation type="submission" date="2025-08" db="UniProtKB">
        <authorList>
            <consortium name="RefSeq"/>
        </authorList>
    </citation>
    <scope>IDENTIFICATION</scope>
    <source>
        <tissue evidence="3">Total insect</tissue>
    </source>
</reference>
<dbReference type="RefSeq" id="XP_034247783.1">
    <property type="nucleotide sequence ID" value="XM_034391892.1"/>
</dbReference>
<name>A0A6P8Z5R4_THRPL</name>
<dbReference type="InterPro" id="IPR032675">
    <property type="entry name" value="LRR_dom_sf"/>
</dbReference>
<gene>
    <name evidence="3" type="primary">LOC117649284</name>
</gene>
<dbReference type="Gene3D" id="3.80.10.10">
    <property type="entry name" value="Ribonuclease Inhibitor"/>
    <property type="match status" value="1"/>
</dbReference>